<keyword evidence="2" id="KW-1003">Cell membrane</keyword>
<proteinExistence type="predicted"/>
<feature type="transmembrane region" description="Helical" evidence="8">
    <location>
        <begin position="163"/>
        <end position="179"/>
    </location>
</feature>
<name>A0A133VN54_9EURY</name>
<dbReference type="InterPro" id="IPR038731">
    <property type="entry name" value="RgtA/B/C-like"/>
</dbReference>
<evidence type="ECO:0000256" key="6">
    <source>
        <dbReference type="ARBA" id="ARBA00022989"/>
    </source>
</evidence>
<dbReference type="GO" id="GO:0008610">
    <property type="term" value="P:lipid biosynthetic process"/>
    <property type="evidence" value="ECO:0007669"/>
    <property type="project" value="UniProtKB-ARBA"/>
</dbReference>
<accession>A0A133VN54</accession>
<feature type="transmembrane region" description="Helical" evidence="8">
    <location>
        <begin position="108"/>
        <end position="128"/>
    </location>
</feature>
<evidence type="ECO:0000259" key="9">
    <source>
        <dbReference type="Pfam" id="PF13231"/>
    </source>
</evidence>
<comment type="caution">
    <text evidence="10">The sequence shown here is derived from an EMBL/GenBank/DDBJ whole genome shotgun (WGS) entry which is preliminary data.</text>
</comment>
<feature type="transmembrane region" description="Helical" evidence="8">
    <location>
        <begin position="228"/>
        <end position="246"/>
    </location>
</feature>
<keyword evidence="7 8" id="KW-0472">Membrane</keyword>
<dbReference type="InterPro" id="IPR050297">
    <property type="entry name" value="LipidA_mod_glycosyltrf_83"/>
</dbReference>
<dbReference type="Pfam" id="PF13231">
    <property type="entry name" value="PMT_2"/>
    <property type="match status" value="1"/>
</dbReference>
<keyword evidence="3" id="KW-0328">Glycosyltransferase</keyword>
<dbReference type="PANTHER" id="PTHR33908">
    <property type="entry name" value="MANNOSYLTRANSFERASE YKCB-RELATED"/>
    <property type="match status" value="1"/>
</dbReference>
<dbReference type="GO" id="GO:0005886">
    <property type="term" value="C:plasma membrane"/>
    <property type="evidence" value="ECO:0007669"/>
    <property type="project" value="UniProtKB-SubCell"/>
</dbReference>
<dbReference type="GO" id="GO:0016763">
    <property type="term" value="F:pentosyltransferase activity"/>
    <property type="evidence" value="ECO:0007669"/>
    <property type="project" value="TreeGrafter"/>
</dbReference>
<feature type="transmembrane region" description="Helical" evidence="8">
    <location>
        <begin position="285"/>
        <end position="304"/>
    </location>
</feature>
<dbReference type="AlphaFoldDB" id="A0A133VN54"/>
<evidence type="ECO:0000256" key="3">
    <source>
        <dbReference type="ARBA" id="ARBA00022676"/>
    </source>
</evidence>
<evidence type="ECO:0000256" key="7">
    <source>
        <dbReference type="ARBA" id="ARBA00023136"/>
    </source>
</evidence>
<protein>
    <recommendedName>
        <fullName evidence="9">Glycosyltransferase RgtA/B/C/D-like domain-containing protein</fullName>
    </recommendedName>
</protein>
<keyword evidence="4" id="KW-0808">Transferase</keyword>
<sequence length="511" mass="58290">MLGYWYQFLLRTEIRGANKILNRDKLENYLPIIIVLLIFFMLWLLLFLSPWKYLARVSEERWWMYITLNYKRYGLLTPVGPYGHLVHFSPLYSWANYSMISITGWAEAGRIVSLFFGAGTLLLMYNISKGWYDQRTGTLAMFFLAVSPLFLQGSVHIKRATTMLFFSVLSILFLMKYLKNERNRYLLATGIAVFLSAFSKEVGIFTFFVVGGYLLYKKRFKILRNPMVYVAALIPVLLMFSWYLHIESIPTSVAPAPPAGQISDRIFFNLDAPLFRVLSETAVELAVAIPIATLGLALVGVGQWKEKDRLILFWLLAGVLFYLVFLQGSFHHTHYSTFMLPPLAIFSARGTITLSKKLSSLLKIGENLAPLTVVLIVLLLTAGGFGFLYFSLLRPNEAYEKEIRLIGSYVEKNAGEKGLIAIDVWPVYYHAFPIDINRIKTIHSPYPETIDNLSERPKIIVLNVKPHPDLGWMGRTNTVASESEVGEILSMDNYQMSKALTYFYVITSGEI</sequence>
<feature type="transmembrane region" description="Helical" evidence="8">
    <location>
        <begin position="185"/>
        <end position="216"/>
    </location>
</feature>
<evidence type="ECO:0000256" key="8">
    <source>
        <dbReference type="SAM" id="Phobius"/>
    </source>
</evidence>
<evidence type="ECO:0000256" key="5">
    <source>
        <dbReference type="ARBA" id="ARBA00022692"/>
    </source>
</evidence>
<keyword evidence="11" id="KW-1185">Reference proteome</keyword>
<organism evidence="10 11">
    <name type="scientific">candidate division MSBL1 archaeon SCGC-AAA385D11</name>
    <dbReference type="NCBI Taxonomy" id="1698286"/>
    <lineage>
        <taxon>Archaea</taxon>
        <taxon>Methanobacteriati</taxon>
        <taxon>Methanobacteriota</taxon>
        <taxon>candidate division MSBL1</taxon>
    </lineage>
</organism>
<evidence type="ECO:0000256" key="2">
    <source>
        <dbReference type="ARBA" id="ARBA00022475"/>
    </source>
</evidence>
<evidence type="ECO:0000256" key="4">
    <source>
        <dbReference type="ARBA" id="ARBA00022679"/>
    </source>
</evidence>
<feature type="domain" description="Glycosyltransferase RgtA/B/C/D-like" evidence="9">
    <location>
        <begin position="90"/>
        <end position="241"/>
    </location>
</feature>
<feature type="transmembrane region" description="Helical" evidence="8">
    <location>
        <begin position="368"/>
        <end position="392"/>
    </location>
</feature>
<evidence type="ECO:0000313" key="11">
    <source>
        <dbReference type="Proteomes" id="UP000070256"/>
    </source>
</evidence>
<keyword evidence="5 8" id="KW-0812">Transmembrane</keyword>
<feature type="transmembrane region" description="Helical" evidence="8">
    <location>
        <begin position="29"/>
        <end position="48"/>
    </location>
</feature>
<keyword evidence="6 8" id="KW-1133">Transmembrane helix</keyword>
<feature type="transmembrane region" description="Helical" evidence="8">
    <location>
        <begin position="311"/>
        <end position="330"/>
    </location>
</feature>
<dbReference type="PANTHER" id="PTHR33908:SF11">
    <property type="entry name" value="MEMBRANE PROTEIN"/>
    <property type="match status" value="1"/>
</dbReference>
<comment type="subcellular location">
    <subcellularLocation>
        <location evidence="1">Cell membrane</location>
        <topology evidence="1">Multi-pass membrane protein</topology>
    </subcellularLocation>
</comment>
<dbReference type="EMBL" id="LHYK01000026">
    <property type="protein sequence ID" value="KXB07882.1"/>
    <property type="molecule type" value="Genomic_DNA"/>
</dbReference>
<dbReference type="Proteomes" id="UP000070256">
    <property type="component" value="Unassembled WGS sequence"/>
</dbReference>
<evidence type="ECO:0000256" key="1">
    <source>
        <dbReference type="ARBA" id="ARBA00004651"/>
    </source>
</evidence>
<feature type="transmembrane region" description="Helical" evidence="8">
    <location>
        <begin position="134"/>
        <end position="151"/>
    </location>
</feature>
<reference evidence="10 11" key="1">
    <citation type="journal article" date="2016" name="Sci. Rep.">
        <title>Metabolic traits of an uncultured archaeal lineage -MSBL1- from brine pools of the Red Sea.</title>
        <authorList>
            <person name="Mwirichia R."/>
            <person name="Alam I."/>
            <person name="Rashid M."/>
            <person name="Vinu M."/>
            <person name="Ba-Alawi W."/>
            <person name="Anthony Kamau A."/>
            <person name="Kamanda Ngugi D."/>
            <person name="Goker M."/>
            <person name="Klenk H.P."/>
            <person name="Bajic V."/>
            <person name="Stingl U."/>
        </authorList>
    </citation>
    <scope>NUCLEOTIDE SEQUENCE [LARGE SCALE GENOMIC DNA]</scope>
    <source>
        <strain evidence="10">SCGC-AAA385D11</strain>
    </source>
</reference>
<gene>
    <name evidence="10" type="ORF">AKJ58_01545</name>
</gene>
<evidence type="ECO:0000313" key="10">
    <source>
        <dbReference type="EMBL" id="KXB07882.1"/>
    </source>
</evidence>